<evidence type="ECO:0000259" key="7">
    <source>
        <dbReference type="Pfam" id="PF00149"/>
    </source>
</evidence>
<feature type="domain" description="Calcineurin-like phosphoesterase" evidence="7">
    <location>
        <begin position="1"/>
        <end position="129"/>
    </location>
</feature>
<dbReference type="InterPro" id="IPR004843">
    <property type="entry name" value="Calcineurin-like_PHP"/>
</dbReference>
<accession>A0ABS5UBY8</accession>
<keyword evidence="1" id="KW-1003">Cell membrane</keyword>
<dbReference type="SUPFAM" id="SSF56300">
    <property type="entry name" value="Metallo-dependent phosphatases"/>
    <property type="match status" value="1"/>
</dbReference>
<evidence type="ECO:0000256" key="6">
    <source>
        <dbReference type="ARBA" id="ARBA00023211"/>
    </source>
</evidence>
<evidence type="ECO:0000313" key="9">
    <source>
        <dbReference type="Proteomes" id="UP000784128"/>
    </source>
</evidence>
<reference evidence="8 9" key="1">
    <citation type="submission" date="2021-05" db="EMBL/GenBank/DDBJ databases">
        <title>The draft genome of Geobacter chapellei DSM 13688.</title>
        <authorList>
            <person name="Xu Z."/>
            <person name="Masuda Y."/>
            <person name="Itoh H."/>
            <person name="Senoo K."/>
        </authorList>
    </citation>
    <scope>NUCLEOTIDE SEQUENCE [LARGE SCALE GENOMIC DNA]</scope>
    <source>
        <strain evidence="8 9">DSM 13688</strain>
    </source>
</reference>
<name>A0ABS5UBY8_9BACT</name>
<keyword evidence="9" id="KW-1185">Reference proteome</keyword>
<dbReference type="PANTHER" id="PTHR34990:SF1">
    <property type="entry name" value="UDP-2,3-DIACYLGLUCOSAMINE HYDROLASE"/>
    <property type="match status" value="1"/>
</dbReference>
<dbReference type="Proteomes" id="UP000784128">
    <property type="component" value="Unassembled WGS sequence"/>
</dbReference>
<keyword evidence="6" id="KW-0464">Manganese</keyword>
<dbReference type="Pfam" id="PF00149">
    <property type="entry name" value="Metallophos"/>
    <property type="match status" value="1"/>
</dbReference>
<keyword evidence="5" id="KW-0472">Membrane</keyword>
<evidence type="ECO:0000256" key="4">
    <source>
        <dbReference type="ARBA" id="ARBA00022801"/>
    </source>
</evidence>
<sequence>MRTIFIADAHLVTPSDHNYRLLLQFLHELKGEAGELFIMGDLFDFWLGFPSNPFRQHDALIEALLCLKQNGWRLIYFEGNHDFHLGPVFREQLAAEIHTGPALRMVQGRRLYLCHGDQINSADRGYRFLRLLLHNPVTALAVKLFPPSLALVVKEHLQRRSRATYGTKTERWDYRRIIRSYADSVRQQGGEGLVVGHFHLAFREQLTGLPFTILSLGDWIEHFTYGEMIAGELLLKNYLPDNTEVA</sequence>
<comment type="caution">
    <text evidence="8">The sequence shown here is derived from an EMBL/GenBank/DDBJ whole genome shotgun (WGS) entry which is preliminary data.</text>
</comment>
<keyword evidence="2" id="KW-0997">Cell inner membrane</keyword>
<dbReference type="InterPro" id="IPR029052">
    <property type="entry name" value="Metallo-depent_PP-like"/>
</dbReference>
<protein>
    <submittedName>
        <fullName evidence="8">UDP-2,3-diacylglucosamine diphosphatase</fullName>
    </submittedName>
</protein>
<keyword evidence="3" id="KW-0479">Metal-binding</keyword>
<evidence type="ECO:0000313" key="8">
    <source>
        <dbReference type="EMBL" id="MBT1073168.1"/>
    </source>
</evidence>
<organism evidence="8 9">
    <name type="scientific">Pelotalea chapellei</name>
    <dbReference type="NCBI Taxonomy" id="44671"/>
    <lineage>
        <taxon>Bacteria</taxon>
        <taxon>Pseudomonadati</taxon>
        <taxon>Thermodesulfobacteriota</taxon>
        <taxon>Desulfuromonadia</taxon>
        <taxon>Geobacterales</taxon>
        <taxon>Geobacteraceae</taxon>
        <taxon>Pelotalea</taxon>
    </lineage>
</organism>
<evidence type="ECO:0000256" key="1">
    <source>
        <dbReference type="ARBA" id="ARBA00022475"/>
    </source>
</evidence>
<dbReference type="EMBL" id="JAHDYS010000017">
    <property type="protein sequence ID" value="MBT1073168.1"/>
    <property type="molecule type" value="Genomic_DNA"/>
</dbReference>
<dbReference type="RefSeq" id="WP_214300932.1">
    <property type="nucleotide sequence ID" value="NZ_JAHDYS010000017.1"/>
</dbReference>
<dbReference type="Gene3D" id="3.60.21.10">
    <property type="match status" value="1"/>
</dbReference>
<dbReference type="CDD" id="cd07398">
    <property type="entry name" value="MPP_YbbF-LpxH"/>
    <property type="match status" value="1"/>
</dbReference>
<dbReference type="PANTHER" id="PTHR34990">
    <property type="entry name" value="UDP-2,3-DIACYLGLUCOSAMINE HYDROLASE-RELATED"/>
    <property type="match status" value="1"/>
</dbReference>
<keyword evidence="4" id="KW-0378">Hydrolase</keyword>
<evidence type="ECO:0000256" key="3">
    <source>
        <dbReference type="ARBA" id="ARBA00022723"/>
    </source>
</evidence>
<gene>
    <name evidence="8" type="ORF">KJB30_15345</name>
</gene>
<dbReference type="InterPro" id="IPR043461">
    <property type="entry name" value="LpxH-like"/>
</dbReference>
<evidence type="ECO:0000256" key="2">
    <source>
        <dbReference type="ARBA" id="ARBA00022519"/>
    </source>
</evidence>
<evidence type="ECO:0000256" key="5">
    <source>
        <dbReference type="ARBA" id="ARBA00023136"/>
    </source>
</evidence>
<proteinExistence type="predicted"/>